<protein>
    <submittedName>
        <fullName evidence="2">Uncharacterized protein</fullName>
    </submittedName>
</protein>
<evidence type="ECO:0000313" key="3">
    <source>
        <dbReference type="Proteomes" id="UP001234178"/>
    </source>
</evidence>
<proteinExistence type="predicted"/>
<evidence type="ECO:0000256" key="1">
    <source>
        <dbReference type="SAM" id="MobiDB-lite"/>
    </source>
</evidence>
<gene>
    <name evidence="2" type="ORF">OUZ56_022744</name>
</gene>
<feature type="region of interest" description="Disordered" evidence="1">
    <location>
        <begin position="1"/>
        <end position="28"/>
    </location>
</feature>
<feature type="compositionally biased region" description="Basic and acidic residues" evidence="1">
    <location>
        <begin position="1"/>
        <end position="10"/>
    </location>
</feature>
<dbReference type="EMBL" id="JAOYFB010000039">
    <property type="protein sequence ID" value="KAK4029781.1"/>
    <property type="molecule type" value="Genomic_DNA"/>
</dbReference>
<keyword evidence="3" id="KW-1185">Reference proteome</keyword>
<organism evidence="2 3">
    <name type="scientific">Daphnia magna</name>
    <dbReference type="NCBI Taxonomy" id="35525"/>
    <lineage>
        <taxon>Eukaryota</taxon>
        <taxon>Metazoa</taxon>
        <taxon>Ecdysozoa</taxon>
        <taxon>Arthropoda</taxon>
        <taxon>Crustacea</taxon>
        <taxon>Branchiopoda</taxon>
        <taxon>Diplostraca</taxon>
        <taxon>Cladocera</taxon>
        <taxon>Anomopoda</taxon>
        <taxon>Daphniidae</taxon>
        <taxon>Daphnia</taxon>
    </lineage>
</organism>
<feature type="region of interest" description="Disordered" evidence="1">
    <location>
        <begin position="229"/>
        <end position="248"/>
    </location>
</feature>
<evidence type="ECO:0000313" key="2">
    <source>
        <dbReference type="EMBL" id="KAK4029781.1"/>
    </source>
</evidence>
<reference evidence="2 3" key="1">
    <citation type="journal article" date="2023" name="Nucleic Acids Res.">
        <title>The hologenome of Daphnia magna reveals possible DNA methylation and microbiome-mediated evolution of the host genome.</title>
        <authorList>
            <person name="Chaturvedi A."/>
            <person name="Li X."/>
            <person name="Dhandapani V."/>
            <person name="Marshall H."/>
            <person name="Kissane S."/>
            <person name="Cuenca-Cambronero M."/>
            <person name="Asole G."/>
            <person name="Calvet F."/>
            <person name="Ruiz-Romero M."/>
            <person name="Marangio P."/>
            <person name="Guigo R."/>
            <person name="Rago D."/>
            <person name="Mirbahai L."/>
            <person name="Eastwood N."/>
            <person name="Colbourne J.K."/>
            <person name="Zhou J."/>
            <person name="Mallon E."/>
            <person name="Orsini L."/>
        </authorList>
    </citation>
    <scope>NUCLEOTIDE SEQUENCE [LARGE SCALE GENOMIC DNA]</scope>
    <source>
        <strain evidence="2">LRV0_1</strain>
    </source>
</reference>
<dbReference type="Proteomes" id="UP001234178">
    <property type="component" value="Unassembled WGS sequence"/>
</dbReference>
<sequence length="589" mass="66053">MEFTHGEKSGGSDVTIKSNATRGLSYPPELSRWKRQGKAGRVSGVPAQQITLNKRTRNAASASNRMKLRWINLTFQPRLYVLSLTIALAVCSIDGRNDSDFIGNFNHTPLAIYRDFATERWNANETDGTDRQSATGEMMYYKNNTLNRDTNESSSTASVTPAIANVNTDTTRSITLGYQGESISEKLENRNSTIGFNGSTTRTPVSTSIPQSVYNQTSSFTKTASTTRVAGSRSSLHKGNSSTKPWLPQRSSTVAGTLLFSNSTRNRHEATASLPLSLHTIEISTQKYGNKLNRTKPDYRNTTKYPEISSTAVFDSSNYSSLLLNKTPQKLWGFPFHNATSETFNSSQTTTSPAAATTTTTLSSLWLNTGRPSAQEFHTGTPLQHQFSSKFERQEPWKRPDTPPAHGQNHFNSIVNVKVDSSAETLEKMIRLEATISKKMNEMQKMAEMLAGDLKLRLNRFEEVIQLRSTETRRAIADVREVKQHLESLIDIKSQTLETKLKEFKCAHQHADNAQTTNEPIKSAIVELRNLPTTQEPPKLEGRHLDSNKDGLADWRAKRAKLMERWESNFQRGFSRQRKSTKRSTRNLS</sequence>
<accession>A0ABR0AXB8</accession>
<name>A0ABR0AXB8_9CRUS</name>
<comment type="caution">
    <text evidence="2">The sequence shown here is derived from an EMBL/GenBank/DDBJ whole genome shotgun (WGS) entry which is preliminary data.</text>
</comment>